<feature type="region of interest" description="Disordered" evidence="1">
    <location>
        <begin position="126"/>
        <end position="153"/>
    </location>
</feature>
<gene>
    <name evidence="2" type="ORF">Tci_884022</name>
</gene>
<proteinExistence type="predicted"/>
<feature type="compositionally biased region" description="Basic and acidic residues" evidence="1">
    <location>
        <begin position="140"/>
        <end position="153"/>
    </location>
</feature>
<evidence type="ECO:0000256" key="1">
    <source>
        <dbReference type="SAM" id="MobiDB-lite"/>
    </source>
</evidence>
<evidence type="ECO:0008006" key="3">
    <source>
        <dbReference type="Google" id="ProtNLM"/>
    </source>
</evidence>
<comment type="caution">
    <text evidence="2">The sequence shown here is derived from an EMBL/GenBank/DDBJ whole genome shotgun (WGS) entry which is preliminary data.</text>
</comment>
<feature type="compositionally biased region" description="Polar residues" evidence="1">
    <location>
        <begin position="55"/>
        <end position="66"/>
    </location>
</feature>
<accession>A0A699TQD9</accession>
<feature type="non-terminal residue" evidence="2">
    <location>
        <position position="1"/>
    </location>
</feature>
<dbReference type="AlphaFoldDB" id="A0A699TQD9"/>
<feature type="compositionally biased region" description="Polar residues" evidence="1">
    <location>
        <begin position="1"/>
        <end position="18"/>
    </location>
</feature>
<evidence type="ECO:0000313" key="2">
    <source>
        <dbReference type="EMBL" id="GFD12053.1"/>
    </source>
</evidence>
<dbReference type="EMBL" id="BKCJ011263081">
    <property type="protein sequence ID" value="GFD12053.1"/>
    <property type="molecule type" value="Genomic_DNA"/>
</dbReference>
<feature type="region of interest" description="Disordered" evidence="1">
    <location>
        <begin position="1"/>
        <end position="24"/>
    </location>
</feature>
<reference evidence="2" key="1">
    <citation type="journal article" date="2019" name="Sci. Rep.">
        <title>Draft genome of Tanacetum cinerariifolium, the natural source of mosquito coil.</title>
        <authorList>
            <person name="Yamashiro T."/>
            <person name="Shiraishi A."/>
            <person name="Satake H."/>
            <person name="Nakayama K."/>
        </authorList>
    </citation>
    <scope>NUCLEOTIDE SEQUENCE</scope>
</reference>
<sequence>ATNHLSGNPTFSSHTDLTSPKVKDDIFDPEGDIVLIEKFLNLDSTKDLPPPHNINPLSGSTTSSSPDHLLEEFAEMDFILEDSIDKDNLADPNVNLVDTIPEMFTDEHALDYSSLPLYDDYDDDLDEFKSDNDDSYNDPFDSKGENIKESKLL</sequence>
<organism evidence="2">
    <name type="scientific">Tanacetum cinerariifolium</name>
    <name type="common">Dalmatian daisy</name>
    <name type="synonym">Chrysanthemum cinerariifolium</name>
    <dbReference type="NCBI Taxonomy" id="118510"/>
    <lineage>
        <taxon>Eukaryota</taxon>
        <taxon>Viridiplantae</taxon>
        <taxon>Streptophyta</taxon>
        <taxon>Embryophyta</taxon>
        <taxon>Tracheophyta</taxon>
        <taxon>Spermatophyta</taxon>
        <taxon>Magnoliopsida</taxon>
        <taxon>eudicotyledons</taxon>
        <taxon>Gunneridae</taxon>
        <taxon>Pentapetalae</taxon>
        <taxon>asterids</taxon>
        <taxon>campanulids</taxon>
        <taxon>Asterales</taxon>
        <taxon>Asteraceae</taxon>
        <taxon>Asteroideae</taxon>
        <taxon>Anthemideae</taxon>
        <taxon>Anthemidinae</taxon>
        <taxon>Tanacetum</taxon>
    </lineage>
</organism>
<name>A0A699TQD9_TANCI</name>
<protein>
    <recommendedName>
        <fullName evidence="3">Reverse transcriptase domain-containing protein</fullName>
    </recommendedName>
</protein>
<feature type="region of interest" description="Disordered" evidence="1">
    <location>
        <begin position="45"/>
        <end position="66"/>
    </location>
</feature>
<feature type="non-terminal residue" evidence="2">
    <location>
        <position position="153"/>
    </location>
</feature>